<evidence type="ECO:0000313" key="11">
    <source>
        <dbReference type="EMBL" id="MCI27168.1"/>
    </source>
</evidence>
<dbReference type="GO" id="GO:0006310">
    <property type="term" value="P:DNA recombination"/>
    <property type="evidence" value="ECO:0007669"/>
    <property type="project" value="UniProtKB-KW"/>
</dbReference>
<keyword evidence="7" id="KW-0695">RNA-directed DNA polymerase</keyword>
<accession>A0A392QSA8</accession>
<name>A0A392QSA8_9FABA</name>
<dbReference type="Gene3D" id="3.30.420.10">
    <property type="entry name" value="Ribonuclease H-like superfamily/Ribonuclease H"/>
    <property type="match status" value="1"/>
</dbReference>
<keyword evidence="2" id="KW-0479">Metal-binding</keyword>
<keyword evidence="1" id="KW-0540">Nuclease</keyword>
<dbReference type="InterPro" id="IPR039537">
    <property type="entry name" value="Retrotran_Ty1/copia-like"/>
</dbReference>
<evidence type="ECO:0000256" key="9">
    <source>
        <dbReference type="ARBA" id="ARBA00023172"/>
    </source>
</evidence>
<dbReference type="PANTHER" id="PTHR42648:SF11">
    <property type="entry name" value="TRANSPOSON TY4-P GAG-POL POLYPROTEIN"/>
    <property type="match status" value="1"/>
</dbReference>
<dbReference type="PANTHER" id="PTHR42648">
    <property type="entry name" value="TRANSPOSASE, PUTATIVE-RELATED"/>
    <property type="match status" value="1"/>
</dbReference>
<evidence type="ECO:0000256" key="6">
    <source>
        <dbReference type="ARBA" id="ARBA00022908"/>
    </source>
</evidence>
<dbReference type="GO" id="GO:0004519">
    <property type="term" value="F:endonuclease activity"/>
    <property type="evidence" value="ECO:0007669"/>
    <property type="project" value="UniProtKB-KW"/>
</dbReference>
<dbReference type="GO" id="GO:0003964">
    <property type="term" value="F:RNA-directed DNA polymerase activity"/>
    <property type="evidence" value="ECO:0007669"/>
    <property type="project" value="UniProtKB-KW"/>
</dbReference>
<keyword evidence="8" id="KW-0808">Transferase</keyword>
<dbReference type="Proteomes" id="UP000265520">
    <property type="component" value="Unassembled WGS sequence"/>
</dbReference>
<dbReference type="InterPro" id="IPR036397">
    <property type="entry name" value="RNaseH_sf"/>
</dbReference>
<keyword evidence="6" id="KW-0229">DNA integration</keyword>
<dbReference type="GO" id="GO:0003887">
    <property type="term" value="F:DNA-directed DNA polymerase activity"/>
    <property type="evidence" value="ECO:0007669"/>
    <property type="project" value="UniProtKB-KW"/>
</dbReference>
<dbReference type="InterPro" id="IPR012337">
    <property type="entry name" value="RNaseH-like_sf"/>
</dbReference>
<keyword evidence="3" id="KW-0255">Endonuclease</keyword>
<organism evidence="11 12">
    <name type="scientific">Trifolium medium</name>
    <dbReference type="NCBI Taxonomy" id="97028"/>
    <lineage>
        <taxon>Eukaryota</taxon>
        <taxon>Viridiplantae</taxon>
        <taxon>Streptophyta</taxon>
        <taxon>Embryophyta</taxon>
        <taxon>Tracheophyta</taxon>
        <taxon>Spermatophyta</taxon>
        <taxon>Magnoliopsida</taxon>
        <taxon>eudicotyledons</taxon>
        <taxon>Gunneridae</taxon>
        <taxon>Pentapetalae</taxon>
        <taxon>rosids</taxon>
        <taxon>fabids</taxon>
        <taxon>Fabales</taxon>
        <taxon>Fabaceae</taxon>
        <taxon>Papilionoideae</taxon>
        <taxon>50 kb inversion clade</taxon>
        <taxon>NPAAA clade</taxon>
        <taxon>Hologalegina</taxon>
        <taxon>IRL clade</taxon>
        <taxon>Trifolieae</taxon>
        <taxon>Trifolium</taxon>
    </lineage>
</organism>
<dbReference type="GO" id="GO:0046872">
    <property type="term" value="F:metal ion binding"/>
    <property type="evidence" value="ECO:0007669"/>
    <property type="project" value="UniProtKB-KW"/>
</dbReference>
<proteinExistence type="predicted"/>
<dbReference type="InterPro" id="IPR001584">
    <property type="entry name" value="Integrase_cat-core"/>
</dbReference>
<reference evidence="11 12" key="1">
    <citation type="journal article" date="2018" name="Front. Plant Sci.">
        <title>Red Clover (Trifolium pratense) and Zigzag Clover (T. medium) - A Picture of Genomic Similarities and Differences.</title>
        <authorList>
            <person name="Dluhosova J."/>
            <person name="Istvanek J."/>
            <person name="Nedelnik J."/>
            <person name="Repkova J."/>
        </authorList>
    </citation>
    <scope>NUCLEOTIDE SEQUENCE [LARGE SCALE GENOMIC DNA]</scope>
    <source>
        <strain evidence="12">cv. 10/8</strain>
        <tissue evidence="11">Leaf</tissue>
    </source>
</reference>
<protein>
    <submittedName>
        <fullName evidence="11">Retrovirus-related pol polyprotein from transposon tnt 1-94</fullName>
    </submittedName>
</protein>
<keyword evidence="9" id="KW-0233">DNA recombination</keyword>
<keyword evidence="8" id="KW-0239">DNA-directed DNA polymerase</keyword>
<evidence type="ECO:0000313" key="12">
    <source>
        <dbReference type="Proteomes" id="UP000265520"/>
    </source>
</evidence>
<dbReference type="GO" id="GO:0003676">
    <property type="term" value="F:nucleic acid binding"/>
    <property type="evidence" value="ECO:0007669"/>
    <property type="project" value="InterPro"/>
</dbReference>
<sequence length="121" mass="14084">VLEVVHSDVCGPFDEKSLGGNMYFITFVDEYSRKMWIYLIQTKDEVFDVFKRFKALVENQSSKRMKILITDGGGEYTSKKFESFCVENGVEHEVTVPYTPQHNGLAERRNMTILDMARCIW</sequence>
<dbReference type="AlphaFoldDB" id="A0A392QSA8"/>
<feature type="non-terminal residue" evidence="11">
    <location>
        <position position="1"/>
    </location>
</feature>
<evidence type="ECO:0000259" key="10">
    <source>
        <dbReference type="PROSITE" id="PS50994"/>
    </source>
</evidence>
<keyword evidence="12" id="KW-1185">Reference proteome</keyword>
<evidence type="ECO:0000256" key="3">
    <source>
        <dbReference type="ARBA" id="ARBA00022759"/>
    </source>
</evidence>
<keyword evidence="5" id="KW-0460">Magnesium</keyword>
<evidence type="ECO:0000256" key="1">
    <source>
        <dbReference type="ARBA" id="ARBA00022722"/>
    </source>
</evidence>
<dbReference type="GO" id="GO:0015074">
    <property type="term" value="P:DNA integration"/>
    <property type="evidence" value="ECO:0007669"/>
    <property type="project" value="UniProtKB-KW"/>
</dbReference>
<feature type="domain" description="Integrase catalytic" evidence="10">
    <location>
        <begin position="1"/>
        <end position="121"/>
    </location>
</feature>
<dbReference type="EMBL" id="LXQA010157692">
    <property type="protein sequence ID" value="MCI27168.1"/>
    <property type="molecule type" value="Genomic_DNA"/>
</dbReference>
<evidence type="ECO:0000256" key="4">
    <source>
        <dbReference type="ARBA" id="ARBA00022801"/>
    </source>
</evidence>
<dbReference type="GO" id="GO:0016787">
    <property type="term" value="F:hydrolase activity"/>
    <property type="evidence" value="ECO:0007669"/>
    <property type="project" value="UniProtKB-KW"/>
</dbReference>
<evidence type="ECO:0000256" key="2">
    <source>
        <dbReference type="ARBA" id="ARBA00022723"/>
    </source>
</evidence>
<dbReference type="PROSITE" id="PS50994">
    <property type="entry name" value="INTEGRASE"/>
    <property type="match status" value="1"/>
</dbReference>
<dbReference type="Pfam" id="PF00665">
    <property type="entry name" value="rve"/>
    <property type="match status" value="1"/>
</dbReference>
<keyword evidence="4" id="KW-0378">Hydrolase</keyword>
<evidence type="ECO:0000256" key="7">
    <source>
        <dbReference type="ARBA" id="ARBA00022918"/>
    </source>
</evidence>
<keyword evidence="8" id="KW-0548">Nucleotidyltransferase</keyword>
<comment type="caution">
    <text evidence="11">The sequence shown here is derived from an EMBL/GenBank/DDBJ whole genome shotgun (WGS) entry which is preliminary data.</text>
</comment>
<evidence type="ECO:0000256" key="5">
    <source>
        <dbReference type="ARBA" id="ARBA00022842"/>
    </source>
</evidence>
<evidence type="ECO:0000256" key="8">
    <source>
        <dbReference type="ARBA" id="ARBA00022932"/>
    </source>
</evidence>
<dbReference type="SUPFAM" id="SSF53098">
    <property type="entry name" value="Ribonuclease H-like"/>
    <property type="match status" value="1"/>
</dbReference>